<feature type="signal peptide" evidence="1">
    <location>
        <begin position="1"/>
        <end position="23"/>
    </location>
</feature>
<proteinExistence type="predicted"/>
<reference evidence="2 3" key="1">
    <citation type="submission" date="2023-05" db="EMBL/GenBank/DDBJ databases">
        <title>Novel species of genus Flectobacillus isolated from stream in China.</title>
        <authorList>
            <person name="Lu H."/>
        </authorList>
    </citation>
    <scope>NUCLEOTIDE SEQUENCE [LARGE SCALE GENOMIC DNA]</scope>
    <source>
        <strain evidence="2 3">DC10W</strain>
    </source>
</reference>
<evidence type="ECO:0000313" key="2">
    <source>
        <dbReference type="EMBL" id="MDI9867199.1"/>
    </source>
</evidence>
<keyword evidence="3" id="KW-1185">Reference proteome</keyword>
<sequence>MKSLRRVVLMGVVGILGILSSQAQELSCAVSINTDQIQVNEQRGATQIYNEIQSVIQEFMNNRRWTNDNFLPEEKIKCSLNIIITRASASGDYEANARFQVIRPVYGTTYETVILNYVDKSFNFKYLSGTPLYYNDNNYTDNLTHLLAFYSYVALTFDYDTFSKFGGDKYAQKLLNVVNLAQNAGGSWAPSTDVRSRYFLAENLLNQQLLPIREGYYNYHRLALDNFGSNPVEARKQITTYLNSIKQVNANKPGQLLSRLIFEAKSPELINLYSEAPSEERKKVSALLSSLDPINSDQYRKLTK</sequence>
<evidence type="ECO:0000256" key="1">
    <source>
        <dbReference type="SAM" id="SignalP"/>
    </source>
</evidence>
<protein>
    <submittedName>
        <fullName evidence="2">DUF4835 family protein</fullName>
    </submittedName>
</protein>
<name>A0ABT6YUB4_9BACT</name>
<keyword evidence="1" id="KW-0732">Signal</keyword>
<evidence type="ECO:0000313" key="3">
    <source>
        <dbReference type="Proteomes" id="UP001236569"/>
    </source>
</evidence>
<comment type="caution">
    <text evidence="2">The sequence shown here is derived from an EMBL/GenBank/DDBJ whole genome shotgun (WGS) entry which is preliminary data.</text>
</comment>
<dbReference type="Proteomes" id="UP001236569">
    <property type="component" value="Unassembled WGS sequence"/>
</dbReference>
<dbReference type="RefSeq" id="WP_283371877.1">
    <property type="nucleotide sequence ID" value="NZ_JASHID010000026.1"/>
</dbReference>
<accession>A0ABT6YUB4</accession>
<organism evidence="2 3">
    <name type="scientific">Flectobacillus longus</name>
    <dbReference type="NCBI Taxonomy" id="2984207"/>
    <lineage>
        <taxon>Bacteria</taxon>
        <taxon>Pseudomonadati</taxon>
        <taxon>Bacteroidota</taxon>
        <taxon>Cytophagia</taxon>
        <taxon>Cytophagales</taxon>
        <taxon>Flectobacillaceae</taxon>
        <taxon>Flectobacillus</taxon>
    </lineage>
</organism>
<feature type="chain" id="PRO_5045329231" evidence="1">
    <location>
        <begin position="24"/>
        <end position="304"/>
    </location>
</feature>
<dbReference type="InterPro" id="IPR032274">
    <property type="entry name" value="DUF4835"/>
</dbReference>
<dbReference type="EMBL" id="JASHID010000026">
    <property type="protein sequence ID" value="MDI9867199.1"/>
    <property type="molecule type" value="Genomic_DNA"/>
</dbReference>
<dbReference type="Pfam" id="PF16119">
    <property type="entry name" value="DUF4835"/>
    <property type="match status" value="1"/>
</dbReference>
<gene>
    <name evidence="2" type="ORF">QM480_22855</name>
</gene>